<dbReference type="RefSeq" id="WP_184100694.1">
    <property type="nucleotide sequence ID" value="NZ_JACHHN010000004.1"/>
</dbReference>
<evidence type="ECO:0000313" key="4">
    <source>
        <dbReference type="Proteomes" id="UP000543030"/>
    </source>
</evidence>
<evidence type="ECO:0000256" key="1">
    <source>
        <dbReference type="SAM" id="MobiDB-lite"/>
    </source>
</evidence>
<keyword evidence="4" id="KW-1185">Reference proteome</keyword>
<comment type="caution">
    <text evidence="3">The sequence shown here is derived from an EMBL/GenBank/DDBJ whole genome shotgun (WGS) entry which is preliminary data.</text>
</comment>
<feature type="compositionally biased region" description="Basic residues" evidence="1">
    <location>
        <begin position="45"/>
        <end position="55"/>
    </location>
</feature>
<proteinExistence type="predicted"/>
<feature type="signal peptide" evidence="2">
    <location>
        <begin position="1"/>
        <end position="24"/>
    </location>
</feature>
<dbReference type="Proteomes" id="UP000543030">
    <property type="component" value="Unassembled WGS sequence"/>
</dbReference>
<dbReference type="AlphaFoldDB" id="A0A840RDJ9"/>
<evidence type="ECO:0000256" key="2">
    <source>
        <dbReference type="SAM" id="SignalP"/>
    </source>
</evidence>
<reference evidence="3 4" key="1">
    <citation type="submission" date="2020-08" db="EMBL/GenBank/DDBJ databases">
        <title>Genomic Encyclopedia of Type Strains, Phase IV (KMG-IV): sequencing the most valuable type-strain genomes for metagenomic binning, comparative biology and taxonomic classification.</title>
        <authorList>
            <person name="Goeker M."/>
        </authorList>
    </citation>
    <scope>NUCLEOTIDE SEQUENCE [LARGE SCALE GENOMIC DNA]</scope>
    <source>
        <strain evidence="3 4">DSM 18233</strain>
    </source>
</reference>
<feature type="chain" id="PRO_5032327289" description="YXWGXW repeat-containing protein" evidence="2">
    <location>
        <begin position="25"/>
        <end position="141"/>
    </location>
</feature>
<evidence type="ECO:0000313" key="3">
    <source>
        <dbReference type="EMBL" id="MBB5191559.1"/>
    </source>
</evidence>
<protein>
    <recommendedName>
        <fullName evidence="5">YXWGXW repeat-containing protein</fullName>
    </recommendedName>
</protein>
<dbReference type="EMBL" id="JACHHN010000004">
    <property type="protein sequence ID" value="MBB5191559.1"/>
    <property type="molecule type" value="Genomic_DNA"/>
</dbReference>
<gene>
    <name evidence="3" type="ORF">HNQ50_002289</name>
</gene>
<accession>A0A840RDJ9</accession>
<name>A0A840RDJ9_9NEIS</name>
<evidence type="ECO:0008006" key="5">
    <source>
        <dbReference type="Google" id="ProtNLM"/>
    </source>
</evidence>
<sequence>MSIAPLRYGVLALTLSGLVAVAHADERHHHGKPPQASTKPAPRPPHTRPPGHIHRPPPPQAHRPPPYWHSRDQWRRAHSRHLHGRYFDDWHRSYYYHPGQWVWYQGRVWEPRRPLLSTEIGLTPLQSPGLWLDITARIPLN</sequence>
<feature type="compositionally biased region" description="Pro residues" evidence="1">
    <location>
        <begin position="56"/>
        <end position="67"/>
    </location>
</feature>
<feature type="region of interest" description="Disordered" evidence="1">
    <location>
        <begin position="26"/>
        <end position="70"/>
    </location>
</feature>
<keyword evidence="2" id="KW-0732">Signal</keyword>
<organism evidence="3 4">
    <name type="scientific">Silvimonas terrae</name>
    <dbReference type="NCBI Taxonomy" id="300266"/>
    <lineage>
        <taxon>Bacteria</taxon>
        <taxon>Pseudomonadati</taxon>
        <taxon>Pseudomonadota</taxon>
        <taxon>Betaproteobacteria</taxon>
        <taxon>Neisseriales</taxon>
        <taxon>Chitinibacteraceae</taxon>
        <taxon>Silvimonas</taxon>
    </lineage>
</organism>